<reference evidence="2" key="1">
    <citation type="submission" date="2016-05" db="EMBL/GenBank/DDBJ databases">
        <authorList>
            <person name="Wang W."/>
            <person name="Zhu L."/>
        </authorList>
    </citation>
    <scope>NUCLEOTIDE SEQUENCE [LARGE SCALE GENOMIC DNA]</scope>
    <source>
        <strain evidence="2">W-2</strain>
    </source>
</reference>
<proteinExistence type="predicted"/>
<name>A0A1B7KSI3_PARTM</name>
<gene>
    <name evidence="1" type="ORF">A7K69_19185</name>
</gene>
<dbReference type="Proteomes" id="UP000078290">
    <property type="component" value="Unassembled WGS sequence"/>
</dbReference>
<comment type="caution">
    <text evidence="1">The sequence shown here is derived from an EMBL/GenBank/DDBJ whole genome shotgun (WGS) entry which is preliminary data.</text>
</comment>
<dbReference type="Pfam" id="PF07485">
    <property type="entry name" value="DUF1529"/>
    <property type="match status" value="1"/>
</dbReference>
<organism evidence="1 2">
    <name type="scientific">Parageobacillus thermoglucosidasius</name>
    <name type="common">Geobacillus thermoglucosidasius</name>
    <dbReference type="NCBI Taxonomy" id="1426"/>
    <lineage>
        <taxon>Bacteria</taxon>
        <taxon>Bacillati</taxon>
        <taxon>Bacillota</taxon>
        <taxon>Bacilli</taxon>
        <taxon>Bacillales</taxon>
        <taxon>Anoxybacillaceae</taxon>
        <taxon>Parageobacillus</taxon>
    </lineage>
</organism>
<dbReference type="RefSeq" id="WP_064551463.1">
    <property type="nucleotide sequence ID" value="NZ_LXMA01000018.1"/>
</dbReference>
<dbReference type="InterPro" id="IPR011094">
    <property type="entry name" value="Uncharacterised_LppY/LpqO"/>
</dbReference>
<accession>A0A1B7KSI3</accession>
<dbReference type="OrthoDB" id="4687120at2"/>
<evidence type="ECO:0000313" key="2">
    <source>
        <dbReference type="Proteomes" id="UP000078290"/>
    </source>
</evidence>
<dbReference type="AlphaFoldDB" id="A0A1B7KSI3"/>
<evidence type="ECO:0000313" key="1">
    <source>
        <dbReference type="EMBL" id="OAT73041.1"/>
    </source>
</evidence>
<sequence length="133" mass="15458">MRESRKDLCREFARILGGTGSVTNGVCLVQKFRDIPFTILGRRTNSPLVNPQFFSFENLDSQGNALNLGETVLLQEEVNPLLTELRKRDIIVTAVHNHWLFEQPRAMYMHFESIEPPLEFARKVREAFRVLKR</sequence>
<protein>
    <recommendedName>
        <fullName evidence="3">DUF1259 domain-containing protein</fullName>
    </recommendedName>
</protein>
<dbReference type="EMBL" id="LXMA01000018">
    <property type="protein sequence ID" value="OAT73041.1"/>
    <property type="molecule type" value="Genomic_DNA"/>
</dbReference>
<evidence type="ECO:0008006" key="3">
    <source>
        <dbReference type="Google" id="ProtNLM"/>
    </source>
</evidence>